<dbReference type="Proteomes" id="UP000256845">
    <property type="component" value="Unassembled WGS sequence"/>
</dbReference>
<dbReference type="PANTHER" id="PTHR13932:SF5">
    <property type="entry name" value="RADICAL S-ADENOSYL METHIONINE DOMAIN-CONTAINING PROTEIN 1, MITOCHONDRIAL"/>
    <property type="match status" value="1"/>
</dbReference>
<keyword evidence="5" id="KW-1185">Reference proteome</keyword>
<keyword evidence="2" id="KW-0963">Cytoplasm</keyword>
<dbReference type="InterPro" id="IPR058240">
    <property type="entry name" value="rSAM_sf"/>
</dbReference>
<dbReference type="RefSeq" id="WP_115936329.1">
    <property type="nucleotide sequence ID" value="NZ_QRDW01000003.1"/>
</dbReference>
<evidence type="ECO:0000256" key="1">
    <source>
        <dbReference type="ARBA" id="ARBA00006100"/>
    </source>
</evidence>
<reference evidence="4 5" key="1">
    <citation type="submission" date="2018-07" db="EMBL/GenBank/DDBJ databases">
        <title>Genomic Encyclopedia of Type Strains, Phase III (KMG-III): the genomes of soil and plant-associated and newly described type strains.</title>
        <authorList>
            <person name="Whitman W."/>
        </authorList>
    </citation>
    <scope>NUCLEOTIDE SEQUENCE [LARGE SCALE GENOMIC DNA]</scope>
    <source>
        <strain evidence="4 5">CECT 8488</strain>
    </source>
</reference>
<evidence type="ECO:0000313" key="5">
    <source>
        <dbReference type="Proteomes" id="UP000256845"/>
    </source>
</evidence>
<dbReference type="GO" id="GO:0046872">
    <property type="term" value="F:metal ion binding"/>
    <property type="evidence" value="ECO:0007669"/>
    <property type="project" value="UniProtKB-UniRule"/>
</dbReference>
<sequence length="377" mass="42587">MFGLYVHWPFCKSKCPYCDFNSHVRAQVDHGRWRAALLREMEETASRTGPRMLNSIFFGGGTPSLMEPETVAAVIETAKRLWQPAEDIEITLEANPTSVEAEKFRGFARGGVNRLSMGIQSLDDQVLTFLGREHSAHEAKGAIELARDTFDRYSFDLIYTRPGQSVAQWRDELDQALKLCGDHLSLYQLTIEPGTAFHTRHRLGEFEMPDEDLSAALYEETQSHLEARGMPAYEVSNHAIPGGESRHNLVYWRYQDYAGIGPGAHGRLTVDGMKRAEIRARLPEKWLGLVEEKGEALSELETIDEEQQFQEALLMGLRLKEGVPLDRLPVPQWNMLRNSGRIEALAAEELLTLTPEKLQVTEEGRHRLNAVLGYLVG</sequence>
<dbReference type="AlphaFoldDB" id="A0A3D9HPN9"/>
<keyword evidence="2" id="KW-0479">Metal-binding</keyword>
<comment type="subcellular location">
    <subcellularLocation>
        <location evidence="2">Cytoplasm</location>
    </subcellularLocation>
</comment>
<keyword evidence="2" id="KW-0408">Iron</keyword>
<dbReference type="PANTHER" id="PTHR13932">
    <property type="entry name" value="COPROPORPHYRINIGEN III OXIDASE"/>
    <property type="match status" value="1"/>
</dbReference>
<dbReference type="EMBL" id="QRDW01000003">
    <property type="protein sequence ID" value="RED51440.1"/>
    <property type="molecule type" value="Genomic_DNA"/>
</dbReference>
<dbReference type="SFLD" id="SFLDF00562">
    <property type="entry name" value="HemN-like__clustered_with_heat"/>
    <property type="match status" value="1"/>
</dbReference>
<comment type="caution">
    <text evidence="4">The sequence shown here is derived from an EMBL/GenBank/DDBJ whole genome shotgun (WGS) entry which is preliminary data.</text>
</comment>
<dbReference type="GO" id="GO:0051539">
    <property type="term" value="F:4 iron, 4 sulfur cluster binding"/>
    <property type="evidence" value="ECO:0007669"/>
    <property type="project" value="UniProtKB-UniRule"/>
</dbReference>
<evidence type="ECO:0000313" key="4">
    <source>
        <dbReference type="EMBL" id="RED51440.1"/>
    </source>
</evidence>
<dbReference type="SUPFAM" id="SSF102114">
    <property type="entry name" value="Radical SAM enzymes"/>
    <property type="match status" value="1"/>
</dbReference>
<keyword evidence="2" id="KW-0349">Heme</keyword>
<dbReference type="PROSITE" id="PS51918">
    <property type="entry name" value="RADICAL_SAM"/>
    <property type="match status" value="1"/>
</dbReference>
<dbReference type="InterPro" id="IPR010723">
    <property type="entry name" value="HemN_C"/>
</dbReference>
<keyword evidence="2" id="KW-0411">Iron-sulfur</keyword>
<dbReference type="SFLD" id="SFLDF00288">
    <property type="entry name" value="HemN-like__clustered_with_nucl"/>
    <property type="match status" value="1"/>
</dbReference>
<dbReference type="GO" id="GO:0004109">
    <property type="term" value="F:coproporphyrinogen oxidase activity"/>
    <property type="evidence" value="ECO:0007669"/>
    <property type="project" value="InterPro"/>
</dbReference>
<evidence type="ECO:0000256" key="2">
    <source>
        <dbReference type="RuleBase" id="RU364116"/>
    </source>
</evidence>
<name>A0A3D9HPN9_9PROT</name>
<proteinExistence type="inferred from homology"/>
<keyword evidence="2" id="KW-0143">Chaperone</keyword>
<dbReference type="GO" id="GO:0006779">
    <property type="term" value="P:porphyrin-containing compound biosynthetic process"/>
    <property type="evidence" value="ECO:0007669"/>
    <property type="project" value="InterPro"/>
</dbReference>
<feature type="domain" description="Radical SAM core" evidence="3">
    <location>
        <begin position="1"/>
        <end position="228"/>
    </location>
</feature>
<dbReference type="Gene3D" id="3.30.750.200">
    <property type="match status" value="1"/>
</dbReference>
<dbReference type="InterPro" id="IPR004559">
    <property type="entry name" value="HemW-like"/>
</dbReference>
<dbReference type="InterPro" id="IPR006638">
    <property type="entry name" value="Elp3/MiaA/NifB-like_rSAM"/>
</dbReference>
<dbReference type="SFLD" id="SFLDS00029">
    <property type="entry name" value="Radical_SAM"/>
    <property type="match status" value="1"/>
</dbReference>
<evidence type="ECO:0000259" key="3">
    <source>
        <dbReference type="PROSITE" id="PS51918"/>
    </source>
</evidence>
<dbReference type="SMART" id="SM00729">
    <property type="entry name" value="Elp3"/>
    <property type="match status" value="1"/>
</dbReference>
<comment type="similarity">
    <text evidence="1">Belongs to the anaerobic coproporphyrinogen-III oxidase family. HemW subfamily.</text>
</comment>
<dbReference type="InterPro" id="IPR007197">
    <property type="entry name" value="rSAM"/>
</dbReference>
<comment type="function">
    <text evidence="2">Probably acts as a heme chaperone, transferring heme to an unknown acceptor. Binds one molecule of heme per monomer, possibly covalently. Binds 1 [4Fe-4S] cluster. The cluster is coordinated with 3 cysteines and an exchangeable S-adenosyl-L-methionine.</text>
</comment>
<accession>A0A3D9HPN9</accession>
<gene>
    <name evidence="4" type="ORF">DFP90_103241</name>
</gene>
<dbReference type="Pfam" id="PF04055">
    <property type="entry name" value="Radical_SAM"/>
    <property type="match status" value="1"/>
</dbReference>
<dbReference type="SFLD" id="SFLDG01065">
    <property type="entry name" value="anaerobic_coproporphyrinogen-I"/>
    <property type="match status" value="1"/>
</dbReference>
<dbReference type="OrthoDB" id="9808022at2"/>
<protein>
    <recommendedName>
        <fullName evidence="2">Heme chaperone HemW</fullName>
    </recommendedName>
</protein>
<dbReference type="NCBIfam" id="TIGR00539">
    <property type="entry name" value="hemN_rel"/>
    <property type="match status" value="1"/>
</dbReference>
<dbReference type="CDD" id="cd01335">
    <property type="entry name" value="Radical_SAM"/>
    <property type="match status" value="1"/>
</dbReference>
<dbReference type="InterPro" id="IPR034505">
    <property type="entry name" value="Coproporphyrinogen-III_oxidase"/>
</dbReference>
<keyword evidence="2" id="KW-0004">4Fe-4S</keyword>
<keyword evidence="2" id="KW-0949">S-adenosyl-L-methionine</keyword>
<dbReference type="GO" id="GO:0005737">
    <property type="term" value="C:cytoplasm"/>
    <property type="evidence" value="ECO:0007669"/>
    <property type="project" value="UniProtKB-SubCell"/>
</dbReference>
<organism evidence="4 5">
    <name type="scientific">Aestuariispira insulae</name>
    <dbReference type="NCBI Taxonomy" id="1461337"/>
    <lineage>
        <taxon>Bacteria</taxon>
        <taxon>Pseudomonadati</taxon>
        <taxon>Pseudomonadota</taxon>
        <taxon>Alphaproteobacteria</taxon>
        <taxon>Rhodospirillales</taxon>
        <taxon>Kiloniellaceae</taxon>
        <taxon>Aestuariispira</taxon>
    </lineage>
</organism>
<dbReference type="Pfam" id="PF06969">
    <property type="entry name" value="HemN_C"/>
    <property type="match status" value="1"/>
</dbReference>